<dbReference type="AlphaFoldDB" id="A0A1I3TCF8"/>
<dbReference type="PANTHER" id="PTHR36832">
    <property type="entry name" value="SLR1174 PROTEIN-RELATED"/>
    <property type="match status" value="1"/>
</dbReference>
<organism evidence="2 3">
    <name type="scientific">Paraburkholderia megapolitana</name>
    <dbReference type="NCBI Taxonomy" id="420953"/>
    <lineage>
        <taxon>Bacteria</taxon>
        <taxon>Pseudomonadati</taxon>
        <taxon>Pseudomonadota</taxon>
        <taxon>Betaproteobacteria</taxon>
        <taxon>Burkholderiales</taxon>
        <taxon>Burkholderiaceae</taxon>
        <taxon>Paraburkholderia</taxon>
    </lineage>
</organism>
<proteinExistence type="predicted"/>
<keyword evidence="1" id="KW-1133">Transmembrane helix</keyword>
<keyword evidence="3" id="KW-1185">Reference proteome</keyword>
<protein>
    <submittedName>
        <fullName evidence="2">ABC-2 type transport system permease protein</fullName>
    </submittedName>
</protein>
<reference evidence="2 3" key="1">
    <citation type="submission" date="2016-10" db="EMBL/GenBank/DDBJ databases">
        <authorList>
            <person name="de Groot N.N."/>
        </authorList>
    </citation>
    <scope>NUCLEOTIDE SEQUENCE [LARGE SCALE GENOMIC DNA]</scope>
    <source>
        <strain evidence="2 3">LMG 23650</strain>
    </source>
</reference>
<sequence length="275" mass="29887">MNVLRPYVAAFVARFKTMLQYRAAALAGFTTQCWWGGLKVMVYAAFYRHSTHAHASMSLAQVITYTWLGQALLALQPWNGDPDVAAAVRTGSIGYDRLRPVDTYTWWFIRAAAWMTSRALPRAGLMFVAAAVLLPLAGLGEWSWQAPADVVQAGLFAISLVLMILLGAAFTMLINLCITATLTDRGINTLAPSFVILFSGNLVPLGLFPDWLQPALIAQPFAGMLDIPSRIYIGALSGGAAWTGLAFQVFWTLIFVVLGRRGLGSVMTRLEVQGG</sequence>
<evidence type="ECO:0000256" key="1">
    <source>
        <dbReference type="SAM" id="Phobius"/>
    </source>
</evidence>
<keyword evidence="1" id="KW-0472">Membrane</keyword>
<feature type="transmembrane region" description="Helical" evidence="1">
    <location>
        <begin position="123"/>
        <end position="144"/>
    </location>
</feature>
<gene>
    <name evidence="2" type="ORF">SAMN05192543_109229</name>
</gene>
<keyword evidence="1" id="KW-0812">Transmembrane</keyword>
<dbReference type="STRING" id="420953.SAMN05192543_109229"/>
<feature type="transmembrane region" description="Helical" evidence="1">
    <location>
        <begin position="190"/>
        <end position="211"/>
    </location>
</feature>
<dbReference type="RefSeq" id="WP_091018110.1">
    <property type="nucleotide sequence ID" value="NZ_CP041743.1"/>
</dbReference>
<dbReference type="PANTHER" id="PTHR36832:SF2">
    <property type="entry name" value="INTEGRAL MEMBRANE PROTEIN"/>
    <property type="match status" value="1"/>
</dbReference>
<evidence type="ECO:0000313" key="3">
    <source>
        <dbReference type="Proteomes" id="UP000199548"/>
    </source>
</evidence>
<feature type="transmembrane region" description="Helical" evidence="1">
    <location>
        <begin position="156"/>
        <end position="178"/>
    </location>
</feature>
<dbReference type="EMBL" id="FOQU01000009">
    <property type="protein sequence ID" value="SFJ68814.1"/>
    <property type="molecule type" value="Genomic_DNA"/>
</dbReference>
<accession>A0A1I3TCF8</accession>
<dbReference type="OrthoDB" id="62003at2"/>
<dbReference type="Proteomes" id="UP000199548">
    <property type="component" value="Unassembled WGS sequence"/>
</dbReference>
<name>A0A1I3TCF8_9BURK</name>
<evidence type="ECO:0000313" key="2">
    <source>
        <dbReference type="EMBL" id="SFJ68814.1"/>
    </source>
</evidence>
<feature type="transmembrane region" description="Helical" evidence="1">
    <location>
        <begin position="231"/>
        <end position="259"/>
    </location>
</feature>